<keyword evidence="3" id="KW-0808">Transferase</keyword>
<protein>
    <submittedName>
        <fullName evidence="3">Glycosyltransferase family 1 protein</fullName>
    </submittedName>
</protein>
<dbReference type="GO" id="GO:0033072">
    <property type="term" value="P:vancomycin biosynthetic process"/>
    <property type="evidence" value="ECO:0007669"/>
    <property type="project" value="UniProtKB-ARBA"/>
</dbReference>
<evidence type="ECO:0000313" key="4">
    <source>
        <dbReference type="Proteomes" id="UP000502498"/>
    </source>
</evidence>
<dbReference type="GO" id="GO:0005975">
    <property type="term" value="P:carbohydrate metabolic process"/>
    <property type="evidence" value="ECO:0007669"/>
    <property type="project" value="InterPro"/>
</dbReference>
<dbReference type="FunFam" id="3.40.50.2000:FF:000009">
    <property type="entry name" value="Sterol 3-beta-glucosyltransferase UGT80A2"/>
    <property type="match status" value="1"/>
</dbReference>
<evidence type="ECO:0000259" key="1">
    <source>
        <dbReference type="Pfam" id="PF03033"/>
    </source>
</evidence>
<organism evidence="3 4">
    <name type="scientific">Microbacterium hominis</name>
    <dbReference type="NCBI Taxonomy" id="162426"/>
    <lineage>
        <taxon>Bacteria</taxon>
        <taxon>Bacillati</taxon>
        <taxon>Actinomycetota</taxon>
        <taxon>Actinomycetes</taxon>
        <taxon>Micrococcales</taxon>
        <taxon>Microbacteriaceae</taxon>
        <taxon>Microbacterium</taxon>
    </lineage>
</organism>
<dbReference type="Pfam" id="PF03033">
    <property type="entry name" value="Glyco_transf_28"/>
    <property type="match status" value="1"/>
</dbReference>
<dbReference type="PANTHER" id="PTHR48050">
    <property type="entry name" value="STEROL 3-BETA-GLUCOSYLTRANSFERASE"/>
    <property type="match status" value="1"/>
</dbReference>
<dbReference type="EMBL" id="CP054038">
    <property type="protein sequence ID" value="QKJ21311.1"/>
    <property type="molecule type" value="Genomic_DNA"/>
</dbReference>
<proteinExistence type="predicted"/>
<gene>
    <name evidence="3" type="ORF">HQM25_17065</name>
</gene>
<accession>A0A7D4Q5B1</accession>
<evidence type="ECO:0000313" key="3">
    <source>
        <dbReference type="EMBL" id="QKJ21311.1"/>
    </source>
</evidence>
<dbReference type="GO" id="GO:0016758">
    <property type="term" value="F:hexosyltransferase activity"/>
    <property type="evidence" value="ECO:0007669"/>
    <property type="project" value="InterPro"/>
</dbReference>
<dbReference type="CDD" id="cd03784">
    <property type="entry name" value="GT1_Gtf-like"/>
    <property type="match status" value="1"/>
</dbReference>
<feature type="domain" description="Glycosyltransferase family 28 N-terminal" evidence="1">
    <location>
        <begin position="5"/>
        <end position="58"/>
    </location>
</feature>
<name>A0A7D4Q5B1_9MICO</name>
<dbReference type="InterPro" id="IPR002213">
    <property type="entry name" value="UDP_glucos_trans"/>
</dbReference>
<dbReference type="InterPro" id="IPR004276">
    <property type="entry name" value="GlycoTrans_28_N"/>
</dbReference>
<dbReference type="GO" id="GO:0008194">
    <property type="term" value="F:UDP-glycosyltransferase activity"/>
    <property type="evidence" value="ECO:0007669"/>
    <property type="project" value="InterPro"/>
</dbReference>
<dbReference type="Pfam" id="PF06722">
    <property type="entry name" value="EryCIII-like_C"/>
    <property type="match status" value="1"/>
</dbReference>
<dbReference type="SUPFAM" id="SSF53756">
    <property type="entry name" value="UDP-Glycosyltransferase/glycogen phosphorylase"/>
    <property type="match status" value="1"/>
</dbReference>
<dbReference type="PANTHER" id="PTHR48050:SF13">
    <property type="entry name" value="STEROL 3-BETA-GLUCOSYLTRANSFERASE UGT80A2"/>
    <property type="match status" value="1"/>
</dbReference>
<feature type="domain" description="Erythromycin biosynthesis protein CIII-like C-terminal" evidence="2">
    <location>
        <begin position="302"/>
        <end position="405"/>
    </location>
</feature>
<dbReference type="Proteomes" id="UP000502498">
    <property type="component" value="Chromosome"/>
</dbReference>
<dbReference type="InterPro" id="IPR050426">
    <property type="entry name" value="Glycosyltransferase_28"/>
</dbReference>
<dbReference type="Gene3D" id="3.40.50.2000">
    <property type="entry name" value="Glycogen Phosphorylase B"/>
    <property type="match status" value="2"/>
</dbReference>
<sequence>MMSRILVVTVGSRGDVQPYVALARGLQEAGHDVTLATCGRFAPFVAEHGVAFAPLSDDILLLLDSDAGRATIDEASGALGLIRSSIRLARQAGPINERLMADVWDVARTTRPELVIYHPKALAAPHVADKLGATAVQGLVVPVSVPTGDFPMIGMPALPVGRWYNRFTYRLAALGYASYDKMANRFRQETLGLAPKKRAAMSPTQPDGRALEVIHGISSHVLPRPADWSARAQLTGYWFLDAPSDWTPPADLLAFLDAGDPPVYIGFGSMAGRDPERITRSVVEALEATGMRGIIATGWGGMDAAHLPPSVMHIVDAPHDWIFPRVAAVVHHGGAGTTAAGLRAGRPTVVCPFIVDQFFWGALVARSGAGSAPVPQKKITPARLAAAIREVVTDDRIRERAAEVGRRIRDEDGVTAAVRQIERILGGEAP</sequence>
<evidence type="ECO:0000259" key="2">
    <source>
        <dbReference type="Pfam" id="PF06722"/>
    </source>
</evidence>
<reference evidence="3 4" key="1">
    <citation type="submission" date="2020-05" db="EMBL/GenBank/DDBJ databases">
        <title>Strain PA2F3 complete genome.</title>
        <authorList>
            <person name="Kim Y.-S."/>
            <person name="Kim S.-J."/>
            <person name="Jung H.-k."/>
            <person name="Kim S.-E."/>
            <person name="Kim K.-H."/>
        </authorList>
    </citation>
    <scope>NUCLEOTIDE SEQUENCE [LARGE SCALE GENOMIC DNA]</scope>
    <source>
        <strain evidence="3 4">PA2F3</strain>
    </source>
</reference>
<dbReference type="InterPro" id="IPR010610">
    <property type="entry name" value="EryCIII-like_C"/>
</dbReference>
<dbReference type="AlphaFoldDB" id="A0A7D4Q5B1"/>